<sequence>MTANEVAPIYARMLRWIDDNLTHANSQPERQVAVPVAAFLKDALEQITGCAIAVTPEFNIEVLSRRPDFAVYINDRQVGFVEVKARNAGLEPFEWRPSNPNHRQYAELSRLSNLIYTDGAEWVFHDGGRRVRVSDLTGVTRGLKRFASARQVWVSMEPLLAPSPAWTPNGLEQTSTRVALGSDASTVLACIRGCVESGRATLDLDDPRPGALRIGSFGFVHIPGGRTDVVKFEPNVVADLLGWPGASAVVYALKGIAFDGNATRYLRNTTIGSRKVKALVIDRHLYEAKPRHLQRPD</sequence>
<dbReference type="Proteomes" id="UP001303408">
    <property type="component" value="Chromosome"/>
</dbReference>
<reference evidence="1" key="1">
    <citation type="submission" date="2023-09" db="EMBL/GenBank/DDBJ databases">
        <title>Demequina sp. a novel bacteria isolated from Capsicum annuum.</title>
        <authorList>
            <person name="Humaira Z."/>
            <person name="Lee J."/>
            <person name="Cho D."/>
        </authorList>
    </citation>
    <scope>NUCLEOTIDE SEQUENCE</scope>
    <source>
        <strain evidence="1">PMTSA13</strain>
    </source>
</reference>
<dbReference type="EMBL" id="CP134880">
    <property type="protein sequence ID" value="WNM27361.1"/>
    <property type="molecule type" value="Genomic_DNA"/>
</dbReference>
<accession>A0AA96JCW7</accession>
<protein>
    <submittedName>
        <fullName evidence="1">Uncharacterized protein</fullName>
    </submittedName>
</protein>
<dbReference type="KEGG" id="dcp:RN607_14350"/>
<dbReference type="AlphaFoldDB" id="A0AA96JCW7"/>
<gene>
    <name evidence="1" type="ORF">RN607_14350</name>
</gene>
<dbReference type="RefSeq" id="WP_313543359.1">
    <property type="nucleotide sequence ID" value="NZ_CP134880.1"/>
</dbReference>
<name>A0AA96JCW7_9MICO</name>
<proteinExistence type="predicted"/>
<organism evidence="1">
    <name type="scientific">Demequina capsici</name>
    <dbReference type="NCBI Taxonomy" id="3075620"/>
    <lineage>
        <taxon>Bacteria</taxon>
        <taxon>Bacillati</taxon>
        <taxon>Actinomycetota</taxon>
        <taxon>Actinomycetes</taxon>
        <taxon>Micrococcales</taxon>
        <taxon>Demequinaceae</taxon>
        <taxon>Demequina</taxon>
    </lineage>
</organism>
<evidence type="ECO:0000313" key="1">
    <source>
        <dbReference type="EMBL" id="WNM27361.1"/>
    </source>
</evidence>